<dbReference type="GO" id="GO:0004869">
    <property type="term" value="F:cysteine-type endopeptidase inhibitor activity"/>
    <property type="evidence" value="ECO:0007669"/>
    <property type="project" value="UniProtKB-KW"/>
</dbReference>
<dbReference type="Gene3D" id="3.10.450.10">
    <property type="match status" value="1"/>
</dbReference>
<dbReference type="OrthoDB" id="2016588at2759"/>
<evidence type="ECO:0000313" key="4">
    <source>
        <dbReference type="Proteomes" id="UP000504608"/>
    </source>
</evidence>
<dbReference type="CDD" id="cd00042">
    <property type="entry name" value="CY"/>
    <property type="match status" value="1"/>
</dbReference>
<evidence type="ECO:0000256" key="2">
    <source>
        <dbReference type="ARBA" id="ARBA00022704"/>
    </source>
</evidence>
<gene>
    <name evidence="5" type="primary">LOC111475783</name>
</gene>
<reference evidence="5" key="1">
    <citation type="submission" date="2025-08" db="UniProtKB">
        <authorList>
            <consortium name="RefSeq"/>
        </authorList>
    </citation>
    <scope>IDENTIFICATION</scope>
    <source>
        <tissue evidence="5">Young leaves</tissue>
    </source>
</reference>
<protein>
    <submittedName>
        <fullName evidence="5">Cysteine proteinase inhibitor 8-like</fullName>
    </submittedName>
</protein>
<organism evidence="4 5">
    <name type="scientific">Cucurbita maxima</name>
    <name type="common">Pumpkin</name>
    <name type="synonym">Winter squash</name>
    <dbReference type="NCBI Taxonomy" id="3661"/>
    <lineage>
        <taxon>Eukaryota</taxon>
        <taxon>Viridiplantae</taxon>
        <taxon>Streptophyta</taxon>
        <taxon>Embryophyta</taxon>
        <taxon>Tracheophyta</taxon>
        <taxon>Spermatophyta</taxon>
        <taxon>Magnoliopsida</taxon>
        <taxon>eudicotyledons</taxon>
        <taxon>Gunneridae</taxon>
        <taxon>Pentapetalae</taxon>
        <taxon>rosids</taxon>
        <taxon>fabids</taxon>
        <taxon>Cucurbitales</taxon>
        <taxon>Cucurbitaceae</taxon>
        <taxon>Cucurbiteae</taxon>
        <taxon>Cucurbita</taxon>
    </lineage>
</organism>
<dbReference type="KEGG" id="cmax:111475783"/>
<evidence type="ECO:0000256" key="1">
    <source>
        <dbReference type="ARBA" id="ARBA00022690"/>
    </source>
</evidence>
<dbReference type="Pfam" id="PF16845">
    <property type="entry name" value="SQAPI"/>
    <property type="match status" value="1"/>
</dbReference>
<keyword evidence="2" id="KW-0789">Thiol protease inhibitor</keyword>
<dbReference type="PANTHER" id="PTHR47364">
    <property type="entry name" value="CYSTEINE PROTEINASE INHIBITOR 5"/>
    <property type="match status" value="1"/>
</dbReference>
<keyword evidence="1" id="KW-0646">Protease inhibitor</keyword>
<name>A0A6J1IDU0_CUCMA</name>
<evidence type="ECO:0000259" key="3">
    <source>
        <dbReference type="SMART" id="SM00043"/>
    </source>
</evidence>
<dbReference type="InterPro" id="IPR046350">
    <property type="entry name" value="Cystatin_sf"/>
</dbReference>
<dbReference type="RefSeq" id="XP_022975717.1">
    <property type="nucleotide sequence ID" value="XM_023119949.1"/>
</dbReference>
<feature type="domain" description="Cystatin" evidence="3">
    <location>
        <begin position="22"/>
        <end position="113"/>
    </location>
</feature>
<proteinExistence type="predicted"/>
<dbReference type="SMART" id="SM00043">
    <property type="entry name" value="CY"/>
    <property type="match status" value="1"/>
</dbReference>
<dbReference type="Proteomes" id="UP000504608">
    <property type="component" value="Unplaced"/>
</dbReference>
<dbReference type="AlphaFoldDB" id="A0A6J1IDU0"/>
<dbReference type="GeneID" id="111475783"/>
<dbReference type="SUPFAM" id="SSF54403">
    <property type="entry name" value="Cystatin/monellin"/>
    <property type="match status" value="1"/>
</dbReference>
<dbReference type="PANTHER" id="PTHR47364:SF2">
    <property type="entry name" value="CYSTEINE PROTEINASE INHIBITOR 5"/>
    <property type="match status" value="1"/>
</dbReference>
<dbReference type="InterPro" id="IPR000010">
    <property type="entry name" value="Cystatin_dom"/>
</dbReference>
<keyword evidence="4" id="KW-1185">Reference proteome</keyword>
<accession>A0A6J1IDU0</accession>
<evidence type="ECO:0000313" key="5">
    <source>
        <dbReference type="RefSeq" id="XP_022975717.1"/>
    </source>
</evidence>
<sequence>MSSHVEAAPGQNEAMFQDKKGIEVGQWKPIEDIKDPYVQEMGRFAVMEHDDMRTGENLKFICVQSGEKQVVEGMNYRLLIKASNHLGISSLYMAVVYDKPWEKTWKLIEFVPLLMN</sequence>